<sequence length="390" mass="41274">MTILWDTDPAAVEKYRYALGADLELIQTGPRVSRALEENRAHALVVIGPDIDLESACELADLERISRPEVGVVLLRHRLEVTALAQALRSGIREVVQADDSPALADAVRRSLALTAQLHGHQAGPGTRDAKVVTVFSAKGGVGKTTLSTNVAAYLASTGARTLIVDLDLMFGDVAISLQLMPTSSIRELVAMSGHLDAQGLASAVTVHEATGLHALTAPDDPGEAERVPAALVAEIVRVAKPEYDYVVIDTPPSFTEHVLTAFDASDLTLLIATLDIPAIKNLRVAINTLDTLGTAPDARSIVLNRSDAKVGLSSDDVEHALGAPIAVSIPNNIAVPAATNRGVAIVLSDPRSPVAVAMRELVDTEIRQLSGEQLRNGAKRNFGLLRGRR</sequence>
<proteinExistence type="predicted"/>
<dbReference type="Gene3D" id="3.40.50.300">
    <property type="entry name" value="P-loop containing nucleotide triphosphate hydrolases"/>
    <property type="match status" value="1"/>
</dbReference>
<comment type="caution">
    <text evidence="2">The sequence shown here is derived from an EMBL/GenBank/DDBJ whole genome shotgun (WGS) entry which is preliminary data.</text>
</comment>
<dbReference type="PANTHER" id="PTHR43384">
    <property type="entry name" value="SEPTUM SITE-DETERMINING PROTEIN MIND HOMOLOG, CHLOROPLASTIC-RELATED"/>
    <property type="match status" value="1"/>
</dbReference>
<accession>A0ABP9JFU2</accession>
<gene>
    <name evidence="2" type="ORF">GCM10023258_28090</name>
</gene>
<dbReference type="SUPFAM" id="SSF52540">
    <property type="entry name" value="P-loop containing nucleoside triphosphate hydrolases"/>
    <property type="match status" value="1"/>
</dbReference>
<dbReference type="Proteomes" id="UP001500427">
    <property type="component" value="Unassembled WGS sequence"/>
</dbReference>
<organism evidence="2 3">
    <name type="scientific">Terrabacter aeriphilus</name>
    <dbReference type="NCBI Taxonomy" id="515662"/>
    <lineage>
        <taxon>Bacteria</taxon>
        <taxon>Bacillati</taxon>
        <taxon>Actinomycetota</taxon>
        <taxon>Actinomycetes</taxon>
        <taxon>Micrococcales</taxon>
        <taxon>Intrasporangiaceae</taxon>
        <taxon>Terrabacter</taxon>
    </lineage>
</organism>
<dbReference type="InterPro" id="IPR025669">
    <property type="entry name" value="AAA_dom"/>
</dbReference>
<dbReference type="InterPro" id="IPR050625">
    <property type="entry name" value="ParA/MinD_ATPase"/>
</dbReference>
<keyword evidence="3" id="KW-1185">Reference proteome</keyword>
<dbReference type="RefSeq" id="WP_345508125.1">
    <property type="nucleotide sequence ID" value="NZ_BAABIW010000018.1"/>
</dbReference>
<evidence type="ECO:0000259" key="1">
    <source>
        <dbReference type="Pfam" id="PF13614"/>
    </source>
</evidence>
<reference evidence="3" key="1">
    <citation type="journal article" date="2019" name="Int. J. Syst. Evol. Microbiol.">
        <title>The Global Catalogue of Microorganisms (GCM) 10K type strain sequencing project: providing services to taxonomists for standard genome sequencing and annotation.</title>
        <authorList>
            <consortium name="The Broad Institute Genomics Platform"/>
            <consortium name="The Broad Institute Genome Sequencing Center for Infectious Disease"/>
            <person name="Wu L."/>
            <person name="Ma J."/>
        </authorList>
    </citation>
    <scope>NUCLEOTIDE SEQUENCE [LARGE SCALE GENOMIC DNA]</scope>
    <source>
        <strain evidence="3">JCM 17687</strain>
    </source>
</reference>
<dbReference type="InterPro" id="IPR027417">
    <property type="entry name" value="P-loop_NTPase"/>
</dbReference>
<evidence type="ECO:0000313" key="2">
    <source>
        <dbReference type="EMBL" id="GAA5030632.1"/>
    </source>
</evidence>
<protein>
    <submittedName>
        <fullName evidence="2">Response regulator</fullName>
    </submittedName>
</protein>
<dbReference type="EMBL" id="BAABIW010000018">
    <property type="protein sequence ID" value="GAA5030632.1"/>
    <property type="molecule type" value="Genomic_DNA"/>
</dbReference>
<evidence type="ECO:0000313" key="3">
    <source>
        <dbReference type="Proteomes" id="UP001500427"/>
    </source>
</evidence>
<feature type="domain" description="AAA" evidence="1">
    <location>
        <begin position="131"/>
        <end position="293"/>
    </location>
</feature>
<dbReference type="PANTHER" id="PTHR43384:SF13">
    <property type="entry name" value="SLR0110 PROTEIN"/>
    <property type="match status" value="1"/>
</dbReference>
<name>A0ABP9JFU2_9MICO</name>
<dbReference type="Pfam" id="PF13614">
    <property type="entry name" value="AAA_31"/>
    <property type="match status" value="1"/>
</dbReference>